<accession>A0A7G6X965</accession>
<dbReference type="Pfam" id="PF02861">
    <property type="entry name" value="Clp_N"/>
    <property type="match status" value="1"/>
</dbReference>
<reference evidence="4 5" key="2">
    <citation type="journal article" date="2020" name="Microbiol. Resour. Announc.">
        <title>Antarctic desert soil bacteria exhibit high novel natural product potential, evaluated through long-read genome sequencing and comparative genomics.</title>
        <authorList>
            <person name="Benaud N."/>
            <person name="Edwards R.J."/>
            <person name="Amos T.G."/>
            <person name="D'Agostino P.M."/>
            <person name="Gutierrez-Chavez C."/>
            <person name="Montgomery K."/>
            <person name="Nicetic I."/>
            <person name="Ferrari B.C."/>
        </authorList>
    </citation>
    <scope>NUCLEOTIDE SEQUENCE [LARGE SCALE GENOMIC DNA]</scope>
    <source>
        <strain evidence="4 5">SPB151</strain>
    </source>
</reference>
<protein>
    <recommendedName>
        <fullName evidence="3">Clp R domain-containing protein</fullName>
    </recommendedName>
</protein>
<organism evidence="4 5">
    <name type="scientific">Kribbella qitaiheensis</name>
    <dbReference type="NCBI Taxonomy" id="1544730"/>
    <lineage>
        <taxon>Bacteria</taxon>
        <taxon>Bacillati</taxon>
        <taxon>Actinomycetota</taxon>
        <taxon>Actinomycetes</taxon>
        <taxon>Propionibacteriales</taxon>
        <taxon>Kribbellaceae</taxon>
        <taxon>Kribbella</taxon>
    </lineage>
</organism>
<keyword evidence="2" id="KW-0175">Coiled coil</keyword>
<dbReference type="KEGG" id="kqi:F1D05_05595"/>
<dbReference type="PANTHER" id="PTHR47016">
    <property type="entry name" value="ATP-DEPENDENT CLP PROTEASE ATP-BINDING SUBUNIT CLPT1, CHLOROPLASTIC"/>
    <property type="match status" value="1"/>
</dbReference>
<feature type="domain" description="Clp R" evidence="3">
    <location>
        <begin position="2"/>
        <end position="145"/>
    </location>
</feature>
<dbReference type="PANTHER" id="PTHR47016:SF5">
    <property type="entry name" value="CLP DOMAIN SUPERFAMILY PROTEIN"/>
    <property type="match status" value="1"/>
</dbReference>
<reference evidence="5" key="1">
    <citation type="submission" date="2019-09" db="EMBL/GenBank/DDBJ databases">
        <title>Antimicrobial potential of Antarctic Bacteria.</title>
        <authorList>
            <person name="Benaud N."/>
            <person name="Edwards R.J."/>
            <person name="Ferrari B.C."/>
        </authorList>
    </citation>
    <scope>NUCLEOTIDE SEQUENCE [LARGE SCALE GENOMIC DNA]</scope>
    <source>
        <strain evidence="5">SPB151</strain>
    </source>
</reference>
<evidence type="ECO:0000313" key="5">
    <source>
        <dbReference type="Proteomes" id="UP000515563"/>
    </source>
</evidence>
<name>A0A7G6X965_9ACTN</name>
<evidence type="ECO:0000256" key="2">
    <source>
        <dbReference type="SAM" id="Coils"/>
    </source>
</evidence>
<dbReference type="Proteomes" id="UP000515563">
    <property type="component" value="Chromosome"/>
</dbReference>
<dbReference type="InterPro" id="IPR004176">
    <property type="entry name" value="Clp_R_N"/>
</dbReference>
<dbReference type="AlphaFoldDB" id="A0A7G6X965"/>
<keyword evidence="5" id="KW-1185">Reference proteome</keyword>
<dbReference type="EMBL" id="CP043661">
    <property type="protein sequence ID" value="QNE22780.1"/>
    <property type="molecule type" value="Genomic_DNA"/>
</dbReference>
<evidence type="ECO:0000259" key="3">
    <source>
        <dbReference type="PROSITE" id="PS51903"/>
    </source>
</evidence>
<dbReference type="PROSITE" id="PS51903">
    <property type="entry name" value="CLP_R"/>
    <property type="match status" value="1"/>
</dbReference>
<keyword evidence="1" id="KW-0677">Repeat</keyword>
<dbReference type="SUPFAM" id="SSF81923">
    <property type="entry name" value="Double Clp-N motif"/>
    <property type="match status" value="1"/>
</dbReference>
<dbReference type="Gene3D" id="1.10.1780.10">
    <property type="entry name" value="Clp, N-terminal domain"/>
    <property type="match status" value="1"/>
</dbReference>
<dbReference type="InterPro" id="IPR044217">
    <property type="entry name" value="CLPT1/2"/>
</dbReference>
<evidence type="ECO:0000256" key="1">
    <source>
        <dbReference type="PROSITE-ProRule" id="PRU01251"/>
    </source>
</evidence>
<sequence>MFEKFSERARRVMVLAQEEARGLEHNYIGTEHVLIAILEEGGGVAAKALANLNISATAGRATVLEIVGCGEKSQAGHIPFTPRCKRVLEYSLREALQLGDNYIGTEHVLLGIIQDGDGVAAQALVKLGADLPKLRQLVCNRHRSELAVSEFLAGDGEPFAPKMPGRKHHLLSELESLLAENDHLYEQVRRLREKLRRHDIDPDG</sequence>
<gene>
    <name evidence="4" type="ORF">F1D05_05595</name>
</gene>
<dbReference type="InterPro" id="IPR036628">
    <property type="entry name" value="Clp_N_dom_sf"/>
</dbReference>
<evidence type="ECO:0000313" key="4">
    <source>
        <dbReference type="EMBL" id="QNE22780.1"/>
    </source>
</evidence>
<proteinExistence type="predicted"/>
<feature type="coiled-coil region" evidence="2">
    <location>
        <begin position="174"/>
        <end position="201"/>
    </location>
</feature>